<dbReference type="Proteomes" id="UP000184291">
    <property type="component" value="Unassembled WGS sequence"/>
</dbReference>
<dbReference type="InterPro" id="IPR005227">
    <property type="entry name" value="YqgF"/>
</dbReference>
<evidence type="ECO:0000313" key="7">
    <source>
        <dbReference type="EMBL" id="SHE26085.1"/>
    </source>
</evidence>
<dbReference type="SMART" id="SM00732">
    <property type="entry name" value="YqgFc"/>
    <property type="match status" value="1"/>
</dbReference>
<feature type="domain" description="YqgF/RNase H-like" evidence="6">
    <location>
        <begin position="5"/>
        <end position="106"/>
    </location>
</feature>
<dbReference type="HAMAP" id="MF_00651">
    <property type="entry name" value="Nuclease_YqgF"/>
    <property type="match status" value="1"/>
</dbReference>
<dbReference type="AlphaFoldDB" id="A0A1M4S1I2"/>
<evidence type="ECO:0000256" key="2">
    <source>
        <dbReference type="ARBA" id="ARBA00022517"/>
    </source>
</evidence>
<dbReference type="GO" id="GO:0016788">
    <property type="term" value="F:hydrolase activity, acting on ester bonds"/>
    <property type="evidence" value="ECO:0007669"/>
    <property type="project" value="UniProtKB-UniRule"/>
</dbReference>
<reference evidence="8" key="1">
    <citation type="submission" date="2016-09" db="EMBL/GenBank/DDBJ databases">
        <authorList>
            <person name="Strepis N."/>
        </authorList>
    </citation>
    <scope>NUCLEOTIDE SEQUENCE [LARGE SCALE GENOMIC DNA]</scope>
</reference>
<sequence length="159" mass="17047">MVRTGVRLAFDVGKVRVGVARCDADAILAVPLATLRRDRYGADLEEAADLVADHGAFEVIVGLPRSLSGGASASTRDARRWARTLAGLIAPVPVRLVDERLSTVTAHRELHESGRREKSFRSVVDQAAAVVILEQALATERSTDAPAGEMVVPIQEGRQ</sequence>
<evidence type="ECO:0000313" key="8">
    <source>
        <dbReference type="Proteomes" id="UP000184291"/>
    </source>
</evidence>
<dbReference type="EMBL" id="FQTT01000012">
    <property type="protein sequence ID" value="SHE26085.1"/>
    <property type="molecule type" value="Genomic_DNA"/>
</dbReference>
<dbReference type="GO" id="GO:0004518">
    <property type="term" value="F:nuclease activity"/>
    <property type="evidence" value="ECO:0007669"/>
    <property type="project" value="UniProtKB-KW"/>
</dbReference>
<keyword evidence="1 5" id="KW-0963">Cytoplasm</keyword>
<dbReference type="STRING" id="1892869.ACGLYG10_2328"/>
<accession>A0A1M4S1I2</accession>
<dbReference type="EC" id="3.1.-.-" evidence="5"/>
<comment type="subcellular location">
    <subcellularLocation>
        <location evidence="5">Cytoplasm</location>
    </subcellularLocation>
</comment>
<dbReference type="InterPro" id="IPR037027">
    <property type="entry name" value="YqgF/RNaseH-like_dom_sf"/>
</dbReference>
<comment type="function">
    <text evidence="5">Could be a nuclease involved in processing of the 5'-end of pre-16S rRNA.</text>
</comment>
<evidence type="ECO:0000259" key="6">
    <source>
        <dbReference type="SMART" id="SM00732"/>
    </source>
</evidence>
<keyword evidence="8" id="KW-1185">Reference proteome</keyword>
<dbReference type="GO" id="GO:0005829">
    <property type="term" value="C:cytosol"/>
    <property type="evidence" value="ECO:0007669"/>
    <property type="project" value="TreeGrafter"/>
</dbReference>
<dbReference type="NCBIfam" id="TIGR00250">
    <property type="entry name" value="RNAse_H_YqgF"/>
    <property type="match status" value="1"/>
</dbReference>
<dbReference type="InterPro" id="IPR006641">
    <property type="entry name" value="YqgF/RNaseH-like_dom"/>
</dbReference>
<organism evidence="7 8">
    <name type="scientific">Actinomyces glycerinitolerans</name>
    <dbReference type="NCBI Taxonomy" id="1892869"/>
    <lineage>
        <taxon>Bacteria</taxon>
        <taxon>Bacillati</taxon>
        <taxon>Actinomycetota</taxon>
        <taxon>Actinomycetes</taxon>
        <taxon>Actinomycetales</taxon>
        <taxon>Actinomycetaceae</taxon>
        <taxon>Actinomyces</taxon>
    </lineage>
</organism>
<protein>
    <recommendedName>
        <fullName evidence="5">Putative pre-16S rRNA nuclease</fullName>
        <ecNumber evidence="5">3.1.-.-</ecNumber>
    </recommendedName>
</protein>
<evidence type="ECO:0000256" key="3">
    <source>
        <dbReference type="ARBA" id="ARBA00022722"/>
    </source>
</evidence>
<dbReference type="InterPro" id="IPR012337">
    <property type="entry name" value="RNaseH-like_sf"/>
</dbReference>
<gene>
    <name evidence="7" type="ORF">ACGLYG10_2328</name>
</gene>
<keyword evidence="3 5" id="KW-0540">Nuclease</keyword>
<dbReference type="Gene3D" id="3.30.420.140">
    <property type="entry name" value="YqgF/RNase H-like domain"/>
    <property type="match status" value="1"/>
</dbReference>
<keyword evidence="4 5" id="KW-0378">Hydrolase</keyword>
<comment type="similarity">
    <text evidence="5">Belongs to the YqgF HJR family.</text>
</comment>
<dbReference type="Pfam" id="PF03652">
    <property type="entry name" value="RuvX"/>
    <property type="match status" value="1"/>
</dbReference>
<evidence type="ECO:0000256" key="1">
    <source>
        <dbReference type="ARBA" id="ARBA00022490"/>
    </source>
</evidence>
<dbReference type="PANTHER" id="PTHR33317:SF4">
    <property type="entry name" value="POLYNUCLEOTIDYL TRANSFERASE, RIBONUCLEASE H-LIKE SUPERFAMILY PROTEIN"/>
    <property type="match status" value="1"/>
</dbReference>
<proteinExistence type="inferred from homology"/>
<keyword evidence="2 5" id="KW-0690">Ribosome biogenesis</keyword>
<evidence type="ECO:0000256" key="5">
    <source>
        <dbReference type="HAMAP-Rule" id="MF_00651"/>
    </source>
</evidence>
<evidence type="ECO:0000256" key="4">
    <source>
        <dbReference type="ARBA" id="ARBA00022801"/>
    </source>
</evidence>
<dbReference type="PANTHER" id="PTHR33317">
    <property type="entry name" value="POLYNUCLEOTIDYL TRANSFERASE, RIBONUCLEASE H-LIKE SUPERFAMILY PROTEIN"/>
    <property type="match status" value="1"/>
</dbReference>
<dbReference type="CDD" id="cd16964">
    <property type="entry name" value="YqgF"/>
    <property type="match status" value="1"/>
</dbReference>
<dbReference type="GO" id="GO:0000967">
    <property type="term" value="P:rRNA 5'-end processing"/>
    <property type="evidence" value="ECO:0007669"/>
    <property type="project" value="UniProtKB-UniRule"/>
</dbReference>
<dbReference type="SUPFAM" id="SSF53098">
    <property type="entry name" value="Ribonuclease H-like"/>
    <property type="match status" value="1"/>
</dbReference>
<name>A0A1M4S1I2_9ACTO</name>